<dbReference type="EMBL" id="KI393866">
    <property type="protein sequence ID" value="ERN06876.1"/>
    <property type="molecule type" value="Genomic_DNA"/>
</dbReference>
<evidence type="ECO:0000256" key="1">
    <source>
        <dbReference type="SAM" id="MobiDB-lite"/>
    </source>
</evidence>
<reference evidence="3" key="1">
    <citation type="journal article" date="2013" name="Science">
        <title>The Amborella genome and the evolution of flowering plants.</title>
        <authorList>
            <consortium name="Amborella Genome Project"/>
        </authorList>
    </citation>
    <scope>NUCLEOTIDE SEQUENCE [LARGE SCALE GENOMIC DNA]</scope>
</reference>
<keyword evidence="3" id="KW-1185">Reference proteome</keyword>
<feature type="non-terminal residue" evidence="2">
    <location>
        <position position="1"/>
    </location>
</feature>
<dbReference type="Gramene" id="ERN06876">
    <property type="protein sequence ID" value="ERN06876"/>
    <property type="gene ID" value="AMTR_s00005p00248760"/>
</dbReference>
<gene>
    <name evidence="2" type="ORF">AMTR_s00005p00248760</name>
</gene>
<proteinExistence type="predicted"/>
<dbReference type="AlphaFoldDB" id="W1PGV9"/>
<organism evidence="2 3">
    <name type="scientific">Amborella trichopoda</name>
    <dbReference type="NCBI Taxonomy" id="13333"/>
    <lineage>
        <taxon>Eukaryota</taxon>
        <taxon>Viridiplantae</taxon>
        <taxon>Streptophyta</taxon>
        <taxon>Embryophyta</taxon>
        <taxon>Tracheophyta</taxon>
        <taxon>Spermatophyta</taxon>
        <taxon>Magnoliopsida</taxon>
        <taxon>Amborellales</taxon>
        <taxon>Amborellaceae</taxon>
        <taxon>Amborella</taxon>
    </lineage>
</organism>
<accession>W1PGV9</accession>
<dbReference type="Proteomes" id="UP000017836">
    <property type="component" value="Unassembled WGS sequence"/>
</dbReference>
<evidence type="ECO:0000313" key="2">
    <source>
        <dbReference type="EMBL" id="ERN06876.1"/>
    </source>
</evidence>
<evidence type="ECO:0000313" key="3">
    <source>
        <dbReference type="Proteomes" id="UP000017836"/>
    </source>
</evidence>
<protein>
    <submittedName>
        <fullName evidence="2">Uncharacterized protein</fullName>
    </submittedName>
</protein>
<name>W1PGV9_AMBTC</name>
<sequence>RPKPSDWNLVTRKRRLSNSCQRSASSDDITFRSSRPNDSFKSGTVPRRPRRKSRTSPSGHLASSPLSSPPRPAFSPCHMDHPCSDDVRCASLGDGNLFGPQSGINGRSQVESPTSSLAGFLGPPGLLGVGDRVFFGVSPLASPLVFPEVPH</sequence>
<feature type="compositionally biased region" description="Low complexity" evidence="1">
    <location>
        <begin position="55"/>
        <end position="66"/>
    </location>
</feature>
<feature type="compositionally biased region" description="Polar residues" evidence="1">
    <location>
        <begin position="17"/>
        <end position="42"/>
    </location>
</feature>
<feature type="region of interest" description="Disordered" evidence="1">
    <location>
        <begin position="1"/>
        <end position="79"/>
    </location>
</feature>
<dbReference type="HOGENOM" id="CLU_1736129_0_0_1"/>